<keyword evidence="2" id="KW-1185">Reference proteome</keyword>
<reference evidence="1" key="1">
    <citation type="submission" date="2020-03" db="EMBL/GenBank/DDBJ databases">
        <title>Complete genome sequence of Aeromonas phage PS.</title>
        <authorList>
            <person name="Tagunde S.N."/>
            <person name="Newase S.K."/>
            <person name="Nagar V."/>
            <person name="Kapadnis B.P."/>
            <person name="Pandit S.V."/>
        </authorList>
    </citation>
    <scope>NUCLEOTIDE SEQUENCE</scope>
</reference>
<proteinExistence type="predicted"/>
<dbReference type="InterPro" id="IPR058003">
    <property type="entry name" value="Phage_gp12"/>
</dbReference>
<sequence length="790" mass="85134">MANILDGVVPSLLQGVSQQIPRERLPGQLSEQVNMVSDLVTGIRRRPGIQYIDSISSLGAINPLSVLSQYVELDTTGWHVFLDAKQGNIITFKEDFTVKQVTPAPYVATSDGKADKLRMVVDAGFVWVLNTEKKPVLINQDTGKQDPGRTGFVWVKTGAFSKQYTVTVNVVQAGTPSTFTKTYTTPTGQNAGDAAHSTPEGVSTGLFDLLNGVDKPAWLTVVRDGAYLAFTIAAGYSECTVSTPSGNSYLGTSSDMTVQLITDLPPNLPAGTDSFVCAVGSSSKALQYYKWILSTKTWQETGAYGSYTAIGDMPQRFDISPTGVANITAPLFEGRVSGDDENNPYPQFIGKSLTGISAYQGRLVLMSGAYLHFSASNKPTRFMRSTVTQVLSEDPIERGSGSATAASYTYAVPYNRDLIAISATHQSVVPASNSGISPQSAVVLLSTKQAIDTLAQPTVVGRSLMYCAPISSDYFGIGELLPSDTTSSQYITNELTNHIPRYMRGRCRSIAASSAASIALFTSSVDVREVLVHEYLWTSTEKLQSAWHKWVAPLDVLSVHFAKDILVLALQSGSSLLLCTLDTRDSSYYSNGELKPLLDLYSTVNVVDAGDYKTAAMPSWLVGVDVNLLGASSTVPGLVGEPVQVLGVDGGTLKMHRSYSGSTVVLGFKYNSVLGLTPPVMKDQNGYAISLDKTTLLRYVPTVQNTGDFDVTISTPKTGELLDDDGHVLKWASHELGLKRSRVAGQSTIIIPCRTIANETECTFSTGSTRELNVIGVEYTVKTVRKRQRM</sequence>
<evidence type="ECO:0000313" key="2">
    <source>
        <dbReference type="Proteomes" id="UP000503286"/>
    </source>
</evidence>
<dbReference type="Proteomes" id="UP000503286">
    <property type="component" value="Segment"/>
</dbReference>
<name>A0A6H0X6P6_9CAUD</name>
<dbReference type="Pfam" id="PF25675">
    <property type="entry name" value="Phage_nozzle"/>
    <property type="match status" value="1"/>
</dbReference>
<accession>A0A6H0X6P6</accession>
<dbReference type="EMBL" id="MT259468">
    <property type="protein sequence ID" value="QIW89966.1"/>
    <property type="molecule type" value="Genomic_DNA"/>
</dbReference>
<evidence type="ECO:0000313" key="1">
    <source>
        <dbReference type="EMBL" id="QIW89966.1"/>
    </source>
</evidence>
<organism evidence="1 2">
    <name type="scientific">Aeromonas phage PS</name>
    <dbReference type="NCBI Taxonomy" id="2723762"/>
    <lineage>
        <taxon>Viruses</taxon>
        <taxon>Duplodnaviria</taxon>
        <taxon>Heunggongvirae</taxon>
        <taxon>Uroviricota</taxon>
        <taxon>Caudoviricetes</taxon>
        <taxon>Autographivirales</taxon>
        <taxon>Autoscriptoviridae</taxon>
        <taxon>Savitribaivirus</taxon>
        <taxon>Savitribaivirus PS</taxon>
    </lineage>
</organism>
<protein>
    <submittedName>
        <fullName evidence="1">Tail tubular protein B</fullName>
    </submittedName>
</protein>